<dbReference type="InterPro" id="IPR036570">
    <property type="entry name" value="HORMA_dom_sf"/>
</dbReference>
<keyword evidence="4" id="KW-0539">Nucleus</keyword>
<keyword evidence="8" id="KW-1185">Reference proteome</keyword>
<dbReference type="SUPFAM" id="SSF56019">
    <property type="entry name" value="The spindle assembly checkpoint protein mad2"/>
    <property type="match status" value="1"/>
</dbReference>
<keyword evidence="3" id="KW-0158">Chromosome</keyword>
<dbReference type="GO" id="GO:0051321">
    <property type="term" value="P:meiotic cell cycle"/>
    <property type="evidence" value="ECO:0007669"/>
    <property type="project" value="UniProtKB-KW"/>
</dbReference>
<sequence>MKIPKLMPIDAESRRIIDGMESGVYDALQKKYLRTLLFCISEAIEGPIIEEYVWILNLTFLSFARFISFGYSNSNSEDVMMNISHTGNKKQGATFRSYGNADITPNKMRYNRVLPPFFIGFSEEEVNHPWLKTSLKMEIGNVNSKHIVLALKVKSILVPCQDENNDIEDDEAISLGVDSVPTTELPNPDSECINFNLVVVMVESQMNDEFWGGVDISLQLQIEYQGGMAGAAGAQTSQRTEFLQKKGSDGTSEEDWSVVMLQNVLRMVVLNSWRMNLSGSLYVLKAASELKLELNCSSWCLTDAGGDLLRADVECVFAVE</sequence>
<evidence type="ECO:0000256" key="1">
    <source>
        <dbReference type="ARBA" id="ARBA00004123"/>
    </source>
</evidence>
<dbReference type="PANTHER" id="PTHR48225:SF7">
    <property type="entry name" value="MEIOSIS-SPECIFIC PROTEIN HOP1"/>
    <property type="match status" value="1"/>
</dbReference>
<evidence type="ECO:0000313" key="8">
    <source>
        <dbReference type="Proteomes" id="UP000316621"/>
    </source>
</evidence>
<proteinExistence type="predicted"/>
<comment type="subcellular location">
    <subcellularLocation>
        <location evidence="2">Chromosome</location>
    </subcellularLocation>
    <subcellularLocation>
        <location evidence="1">Nucleus</location>
    </subcellularLocation>
</comment>
<evidence type="ECO:0000256" key="4">
    <source>
        <dbReference type="ARBA" id="ARBA00023242"/>
    </source>
</evidence>
<evidence type="ECO:0000256" key="5">
    <source>
        <dbReference type="ARBA" id="ARBA00023254"/>
    </source>
</evidence>
<evidence type="ECO:0000313" key="7">
    <source>
        <dbReference type="EMBL" id="RZC49985.1"/>
    </source>
</evidence>
<feature type="domain" description="HORMA" evidence="6">
    <location>
        <begin position="2"/>
        <end position="53"/>
    </location>
</feature>
<gene>
    <name evidence="7" type="ORF">C5167_018410</name>
</gene>
<organism evidence="7 8">
    <name type="scientific">Papaver somniferum</name>
    <name type="common">Opium poppy</name>
    <dbReference type="NCBI Taxonomy" id="3469"/>
    <lineage>
        <taxon>Eukaryota</taxon>
        <taxon>Viridiplantae</taxon>
        <taxon>Streptophyta</taxon>
        <taxon>Embryophyta</taxon>
        <taxon>Tracheophyta</taxon>
        <taxon>Spermatophyta</taxon>
        <taxon>Magnoliopsida</taxon>
        <taxon>Ranunculales</taxon>
        <taxon>Papaveraceae</taxon>
        <taxon>Papaveroideae</taxon>
        <taxon>Papaver</taxon>
    </lineage>
</organism>
<dbReference type="PANTHER" id="PTHR48225">
    <property type="entry name" value="HORMA DOMAIN-CONTAINING PROTEIN 1"/>
    <property type="match status" value="1"/>
</dbReference>
<dbReference type="AlphaFoldDB" id="A0A4Y7IR96"/>
<dbReference type="Proteomes" id="UP000316621">
    <property type="component" value="Chromosome 2"/>
</dbReference>
<dbReference type="InterPro" id="IPR003511">
    <property type="entry name" value="HORMA_dom"/>
</dbReference>
<dbReference type="GO" id="GO:0005694">
    <property type="term" value="C:chromosome"/>
    <property type="evidence" value="ECO:0007669"/>
    <property type="project" value="UniProtKB-SubCell"/>
</dbReference>
<dbReference type="EMBL" id="CM010716">
    <property type="protein sequence ID" value="RZC49985.1"/>
    <property type="molecule type" value="Genomic_DNA"/>
</dbReference>
<keyword evidence="5" id="KW-0469">Meiosis</keyword>
<evidence type="ECO:0000256" key="2">
    <source>
        <dbReference type="ARBA" id="ARBA00004286"/>
    </source>
</evidence>
<accession>A0A4Y7IR96</accession>
<evidence type="ECO:0000259" key="6">
    <source>
        <dbReference type="Pfam" id="PF02301"/>
    </source>
</evidence>
<dbReference type="GO" id="GO:0005634">
    <property type="term" value="C:nucleus"/>
    <property type="evidence" value="ECO:0007669"/>
    <property type="project" value="UniProtKB-SubCell"/>
</dbReference>
<reference evidence="7 8" key="1">
    <citation type="journal article" date="2018" name="Science">
        <title>The opium poppy genome and morphinan production.</title>
        <authorList>
            <person name="Guo L."/>
            <person name="Winzer T."/>
            <person name="Yang X."/>
            <person name="Li Y."/>
            <person name="Ning Z."/>
            <person name="He Z."/>
            <person name="Teodor R."/>
            <person name="Lu Y."/>
            <person name="Bowser T.A."/>
            <person name="Graham I.A."/>
            <person name="Ye K."/>
        </authorList>
    </citation>
    <scope>NUCLEOTIDE SEQUENCE [LARGE SCALE GENOMIC DNA]</scope>
    <source>
        <strain evidence="8">cv. HN1</strain>
        <tissue evidence="7">Leaves</tissue>
    </source>
</reference>
<name>A0A4Y7IR96_PAPSO</name>
<dbReference type="InterPro" id="IPR051294">
    <property type="entry name" value="HORMA_MeioticProgression"/>
</dbReference>
<evidence type="ECO:0000256" key="3">
    <source>
        <dbReference type="ARBA" id="ARBA00022454"/>
    </source>
</evidence>
<dbReference type="Pfam" id="PF02301">
    <property type="entry name" value="HORMA"/>
    <property type="match status" value="1"/>
</dbReference>
<dbReference type="Gramene" id="RZC49985">
    <property type="protein sequence ID" value="RZC49985"/>
    <property type="gene ID" value="C5167_018410"/>
</dbReference>
<protein>
    <recommendedName>
        <fullName evidence="6">HORMA domain-containing protein</fullName>
    </recommendedName>
</protein>
<dbReference type="Gene3D" id="3.30.900.10">
    <property type="entry name" value="HORMA domain"/>
    <property type="match status" value="2"/>
</dbReference>